<dbReference type="PANTHER" id="PTHR22972">
    <property type="entry name" value="SERINE/THREONINE PROTEIN KINASE"/>
    <property type="match status" value="1"/>
</dbReference>
<reference evidence="3" key="1">
    <citation type="journal article" date="2023" name="Science">
        <title>Genome structures resolve the early diversification of teleost fishes.</title>
        <authorList>
            <person name="Parey E."/>
            <person name="Louis A."/>
            <person name="Montfort J."/>
            <person name="Bouchez O."/>
            <person name="Roques C."/>
            <person name="Iampietro C."/>
            <person name="Lluch J."/>
            <person name="Castinel A."/>
            <person name="Donnadieu C."/>
            <person name="Desvignes T."/>
            <person name="Floi Bucao C."/>
            <person name="Jouanno E."/>
            <person name="Wen M."/>
            <person name="Mejri S."/>
            <person name="Dirks R."/>
            <person name="Jansen H."/>
            <person name="Henkel C."/>
            <person name="Chen W.J."/>
            <person name="Zahm M."/>
            <person name="Cabau C."/>
            <person name="Klopp C."/>
            <person name="Thompson A.W."/>
            <person name="Robinson-Rechavi M."/>
            <person name="Braasch I."/>
            <person name="Lecointre G."/>
            <person name="Bobe J."/>
            <person name="Postlethwait J.H."/>
            <person name="Berthelot C."/>
            <person name="Roest Crollius H."/>
            <person name="Guiguen Y."/>
        </authorList>
    </citation>
    <scope>NUCLEOTIDE SEQUENCE</scope>
    <source>
        <strain evidence="3">NC1722</strain>
    </source>
</reference>
<protein>
    <submittedName>
        <fullName evidence="3">Uncharacterized protein</fullName>
    </submittedName>
</protein>
<comment type="caution">
    <text evidence="3">The sequence shown here is derived from an EMBL/GenBank/DDBJ whole genome shotgun (WGS) entry which is preliminary data.</text>
</comment>
<feature type="region of interest" description="Disordered" evidence="2">
    <location>
        <begin position="1"/>
        <end position="34"/>
    </location>
</feature>
<dbReference type="PANTHER" id="PTHR22972:SF5">
    <property type="entry name" value="INACTIVE TYROSINE-PROTEIN KINASE PEAK1"/>
    <property type="match status" value="1"/>
</dbReference>
<proteinExistence type="inferred from homology"/>
<feature type="compositionally biased region" description="Low complexity" evidence="2">
    <location>
        <begin position="25"/>
        <end position="34"/>
    </location>
</feature>
<gene>
    <name evidence="3" type="ORF">AAFF_G00005590</name>
</gene>
<comment type="similarity">
    <text evidence="1">Belongs to the protein kinase superfamily.</text>
</comment>
<evidence type="ECO:0000313" key="3">
    <source>
        <dbReference type="EMBL" id="KAJ8419060.1"/>
    </source>
</evidence>
<evidence type="ECO:0000256" key="2">
    <source>
        <dbReference type="SAM" id="MobiDB-lite"/>
    </source>
</evidence>
<dbReference type="EMBL" id="JAINUG010000001">
    <property type="protein sequence ID" value="KAJ8419060.1"/>
    <property type="molecule type" value="Genomic_DNA"/>
</dbReference>
<dbReference type="Proteomes" id="UP001221898">
    <property type="component" value="Unassembled WGS sequence"/>
</dbReference>
<keyword evidence="4" id="KW-1185">Reference proteome</keyword>
<dbReference type="GO" id="GO:0004672">
    <property type="term" value="F:protein kinase activity"/>
    <property type="evidence" value="ECO:0007669"/>
    <property type="project" value="TreeGrafter"/>
</dbReference>
<feature type="compositionally biased region" description="Basic and acidic residues" evidence="2">
    <location>
        <begin position="1"/>
        <end position="12"/>
    </location>
</feature>
<accession>A0AAD7TDK5</accession>
<organism evidence="3 4">
    <name type="scientific">Aldrovandia affinis</name>
    <dbReference type="NCBI Taxonomy" id="143900"/>
    <lineage>
        <taxon>Eukaryota</taxon>
        <taxon>Metazoa</taxon>
        <taxon>Chordata</taxon>
        <taxon>Craniata</taxon>
        <taxon>Vertebrata</taxon>
        <taxon>Euteleostomi</taxon>
        <taxon>Actinopterygii</taxon>
        <taxon>Neopterygii</taxon>
        <taxon>Teleostei</taxon>
        <taxon>Notacanthiformes</taxon>
        <taxon>Halosauridae</taxon>
        <taxon>Aldrovandia</taxon>
    </lineage>
</organism>
<dbReference type="InterPro" id="IPR051511">
    <property type="entry name" value="MitoQC_Scaffold_Kinases"/>
</dbReference>
<evidence type="ECO:0000256" key="1">
    <source>
        <dbReference type="ARBA" id="ARBA00038349"/>
    </source>
</evidence>
<sequence>MDSVRGRADRKGHPPPPLPIKQRRSLYSGGSSLSSSLDLEQEETFSPLGFRHRAHTVSDVFSTPMDCHAPQCPIHQRPGSCYSHQGRFFSEIIPPPVPKKRLVRALSLPGGCLHPHCSLPSRPLNYDNPLYMLAPIKDLQTDTEGEEPTVVNESPLPSQPLALLSFDTPDFQLPCFFQNFQDQGQVSLDIQQRLLLFLKSIAQRVQTLALCGPESIKGVESFQPQEFHLCEGYQSKKIGGAVFYPVHCPKLPGRVFSAKAYRPNIGITTLTFSKPLPPHPNIQHLLVHYPQFPWSERYTSTVNLQVTNSAAGPQIRKLQYPQSPCDDSTDLHGQLKESPPCNGCTVQSLLSEACELAEGLQHLRRHAATCTELQPQNVALAWPGREREGEAEGGEMEETEGADEQGMSDRDSVEIEQVKRGGCGEERGEGDNLNTSIQELWKRWGPPRVVITSSQPLSESDRNAPSEELRFGSLLRHCLHLPENPTLQDPRASPYSHGLLQLASLLLDPESGVQMADTTGILQALLWGPKADLFQQSLPEPGLLHSWLAVKRSLLVQKLAELGLSEDGRRPDNEDCLCLQYLSLVDPDRMLKIAALMELHHIAH</sequence>
<feature type="region of interest" description="Disordered" evidence="2">
    <location>
        <begin position="385"/>
        <end position="412"/>
    </location>
</feature>
<name>A0AAD7TDK5_9TELE</name>
<dbReference type="AlphaFoldDB" id="A0AAD7TDK5"/>
<evidence type="ECO:0000313" key="4">
    <source>
        <dbReference type="Proteomes" id="UP001221898"/>
    </source>
</evidence>
<feature type="compositionally biased region" description="Acidic residues" evidence="2">
    <location>
        <begin position="391"/>
        <end position="403"/>
    </location>
</feature>